<dbReference type="InterPro" id="IPR036451">
    <property type="entry name" value="CblAdoTrfase-like_sf"/>
</dbReference>
<dbReference type="SUPFAM" id="SSF89028">
    <property type="entry name" value="Cobalamin adenosyltransferase-like"/>
    <property type="match status" value="1"/>
</dbReference>
<dbReference type="GO" id="GO:0005524">
    <property type="term" value="F:ATP binding"/>
    <property type="evidence" value="ECO:0007669"/>
    <property type="project" value="UniProtKB-KW"/>
</dbReference>
<keyword evidence="2" id="KW-0547">Nucleotide-binding</keyword>
<dbReference type="Pfam" id="PF01923">
    <property type="entry name" value="Cob_adeno_trans"/>
    <property type="match status" value="1"/>
</dbReference>
<dbReference type="EC" id="2.5.1.17" evidence="6"/>
<dbReference type="PANTHER" id="PTHR12213">
    <property type="entry name" value="CORRINOID ADENOSYLTRANSFERASE"/>
    <property type="match status" value="1"/>
</dbReference>
<dbReference type="RefSeq" id="WP_119821294.1">
    <property type="nucleotide sequence ID" value="NZ_CP025066.1"/>
</dbReference>
<evidence type="ECO:0000256" key="3">
    <source>
        <dbReference type="ARBA" id="ARBA00022840"/>
    </source>
</evidence>
<dbReference type="AlphaFoldDB" id="A0A343TNQ3"/>
<keyword evidence="3" id="KW-0067">ATP-binding</keyword>
<dbReference type="Proteomes" id="UP000263012">
    <property type="component" value="Chromosome"/>
</dbReference>
<dbReference type="OrthoDB" id="4665at2157"/>
<dbReference type="EMBL" id="CP025066">
    <property type="protein sequence ID" value="AUX10725.1"/>
    <property type="molecule type" value="Genomic_DNA"/>
</dbReference>
<evidence type="ECO:0000259" key="5">
    <source>
        <dbReference type="Pfam" id="PF01923"/>
    </source>
</evidence>
<reference evidence="7" key="1">
    <citation type="submission" date="2017-11" db="EMBL/GenBank/DDBJ databases">
        <title>Phenotypic and genomic properties of facultatively anaerobic sulfur-reducing natronoarchaea from hypersaline soda lakes.</title>
        <authorList>
            <person name="Sorokin D.Y."/>
            <person name="Kublanov I.V."/>
            <person name="Roman P."/>
            <person name="Sinninghe Damste J.S."/>
            <person name="Golyshin P.N."/>
            <person name="Rojo D."/>
            <person name="Ciordia S."/>
            <person name="Mena M.D.C."/>
            <person name="Ferrer M."/>
            <person name="Messina E."/>
            <person name="Smedile F."/>
            <person name="La Spada G."/>
            <person name="La Cono V."/>
            <person name="Yakimov M.M."/>
        </authorList>
    </citation>
    <scope>NUCLEOTIDE SEQUENCE [LARGE SCALE GENOMIC DNA]</scope>
    <source>
        <strain evidence="7">AArc-Sl</strain>
    </source>
</reference>
<evidence type="ECO:0000313" key="6">
    <source>
        <dbReference type="EMBL" id="AUX10725.1"/>
    </source>
</evidence>
<dbReference type="GeneID" id="37879483"/>
<evidence type="ECO:0000313" key="7">
    <source>
        <dbReference type="Proteomes" id="UP000263012"/>
    </source>
</evidence>
<evidence type="ECO:0000256" key="1">
    <source>
        <dbReference type="ARBA" id="ARBA00022679"/>
    </source>
</evidence>
<dbReference type="InterPro" id="IPR016030">
    <property type="entry name" value="CblAdoTrfase-like"/>
</dbReference>
<feature type="region of interest" description="Disordered" evidence="4">
    <location>
        <begin position="70"/>
        <end position="91"/>
    </location>
</feature>
<keyword evidence="7" id="KW-1185">Reference proteome</keyword>
<feature type="domain" description="Cobalamin adenosyltransferase-like" evidence="5">
    <location>
        <begin position="3"/>
        <end position="174"/>
    </location>
</feature>
<dbReference type="KEGG" id="hdf:AArcSl_3118"/>
<evidence type="ECO:0000256" key="4">
    <source>
        <dbReference type="SAM" id="MobiDB-lite"/>
    </source>
</evidence>
<evidence type="ECO:0000256" key="2">
    <source>
        <dbReference type="ARBA" id="ARBA00022741"/>
    </source>
</evidence>
<dbReference type="InterPro" id="IPR029499">
    <property type="entry name" value="PduO-typ"/>
</dbReference>
<keyword evidence="1 6" id="KW-0808">Transferase</keyword>
<dbReference type="NCBIfam" id="TIGR00636">
    <property type="entry name" value="PduO_Nterm"/>
    <property type="match status" value="1"/>
</dbReference>
<proteinExistence type="predicted"/>
<gene>
    <name evidence="6" type="primary">pduO</name>
    <name evidence="6" type="ORF">AArcSl_3118</name>
</gene>
<organism evidence="6 7">
    <name type="scientific">Halalkaliarchaeum desulfuricum</name>
    <dbReference type="NCBI Taxonomy" id="2055893"/>
    <lineage>
        <taxon>Archaea</taxon>
        <taxon>Methanobacteriati</taxon>
        <taxon>Methanobacteriota</taxon>
        <taxon>Stenosarchaea group</taxon>
        <taxon>Halobacteria</taxon>
        <taxon>Halobacteriales</taxon>
        <taxon>Haloferacaceae</taxon>
        <taxon>Halalkaliarchaeum</taxon>
    </lineage>
</organism>
<dbReference type="PANTHER" id="PTHR12213:SF0">
    <property type="entry name" value="CORRINOID ADENOSYLTRANSFERASE MMAB"/>
    <property type="match status" value="1"/>
</dbReference>
<name>A0A343TNQ3_9EURY</name>
<dbReference type="GO" id="GO:0008817">
    <property type="term" value="F:corrinoid adenosyltransferase activity"/>
    <property type="evidence" value="ECO:0007669"/>
    <property type="project" value="UniProtKB-EC"/>
</dbReference>
<accession>A0A343TNQ3</accession>
<protein>
    <submittedName>
        <fullName evidence="6">Cob(I)alamin adenosyltransferase</fullName>
        <ecNumber evidence="6">2.5.1.17</ecNumber>
    </submittedName>
</protein>
<sequence>MKIYTGRGDDGMTDLGNATRVSKTSDRIEAYGTVDEANALVGTIRPTGYDDVDETLSAIQNHLHIIQADFASPGTDGTDGGEGSHAEGSATRIREDHVDQLEEWIDAFDEELDPLESFVLPGGSESGARLHHARTVVRRAERRAVALAADDPINEEAIVYLNRLSDALFVFARLVNRRDGEREESPTY</sequence>
<dbReference type="Gene3D" id="1.20.1200.10">
    <property type="entry name" value="Cobalamin adenosyltransferase-like"/>
    <property type="match status" value="1"/>
</dbReference>